<evidence type="ECO:0000256" key="9">
    <source>
        <dbReference type="ARBA" id="ARBA00022723"/>
    </source>
</evidence>
<evidence type="ECO:0000256" key="11">
    <source>
        <dbReference type="ARBA" id="ARBA00022734"/>
    </source>
</evidence>
<evidence type="ECO:0000256" key="17">
    <source>
        <dbReference type="ARBA" id="ARBA00022989"/>
    </source>
</evidence>
<organism evidence="28 29">
    <name type="scientific">Lupinus angustifolius</name>
    <name type="common">Narrow-leaved blue lupine</name>
    <dbReference type="NCBI Taxonomy" id="3871"/>
    <lineage>
        <taxon>Eukaryota</taxon>
        <taxon>Viridiplantae</taxon>
        <taxon>Streptophyta</taxon>
        <taxon>Embryophyta</taxon>
        <taxon>Tracheophyta</taxon>
        <taxon>Spermatophyta</taxon>
        <taxon>Magnoliopsida</taxon>
        <taxon>eudicotyledons</taxon>
        <taxon>Gunneridae</taxon>
        <taxon>Pentapetalae</taxon>
        <taxon>rosids</taxon>
        <taxon>fabids</taxon>
        <taxon>Fabales</taxon>
        <taxon>Fabaceae</taxon>
        <taxon>Papilionoideae</taxon>
        <taxon>50 kb inversion clade</taxon>
        <taxon>genistoids sensu lato</taxon>
        <taxon>core genistoids</taxon>
        <taxon>Genisteae</taxon>
        <taxon>Lupinus</taxon>
    </lineage>
</organism>
<evidence type="ECO:0000256" key="14">
    <source>
        <dbReference type="ARBA" id="ARBA00022777"/>
    </source>
</evidence>
<feature type="compositionally biased region" description="Polar residues" evidence="24">
    <location>
        <begin position="936"/>
        <end position="946"/>
    </location>
</feature>
<evidence type="ECO:0000256" key="4">
    <source>
        <dbReference type="ARBA" id="ARBA00010217"/>
    </source>
</evidence>
<dbReference type="GO" id="GO:0008270">
    <property type="term" value="F:zinc ion binding"/>
    <property type="evidence" value="ECO:0007669"/>
    <property type="project" value="UniProtKB-KW"/>
</dbReference>
<dbReference type="Gene3D" id="1.10.510.10">
    <property type="entry name" value="Transferase(Phosphotransferase) domain 1"/>
    <property type="match status" value="1"/>
</dbReference>
<dbReference type="GO" id="GO:0006952">
    <property type="term" value="P:defense response"/>
    <property type="evidence" value="ECO:0007669"/>
    <property type="project" value="UniProtKB-ARBA"/>
</dbReference>
<comment type="similarity">
    <text evidence="2">Belongs to the leguminous lectin family.</text>
</comment>
<keyword evidence="16 23" id="KW-0067">ATP-binding</keyword>
<dbReference type="InterPro" id="IPR056280">
    <property type="entry name" value="AIPP2-like_SPOC"/>
</dbReference>
<evidence type="ECO:0000313" key="28">
    <source>
        <dbReference type="EMBL" id="OIW12546.1"/>
    </source>
</evidence>
<dbReference type="PROSITE" id="PS50011">
    <property type="entry name" value="PROTEIN_KINASE_DOM"/>
    <property type="match status" value="1"/>
</dbReference>
<keyword evidence="8 25" id="KW-0812">Transmembrane</keyword>
<dbReference type="Pfam" id="PF23121">
    <property type="entry name" value="SPOC_AIPP2"/>
    <property type="match status" value="1"/>
</dbReference>
<dbReference type="SUPFAM" id="SSF49899">
    <property type="entry name" value="Concanavalin A-like lectins/glucanases"/>
    <property type="match status" value="2"/>
</dbReference>
<evidence type="ECO:0000256" key="23">
    <source>
        <dbReference type="PROSITE-ProRule" id="PRU10141"/>
    </source>
</evidence>
<feature type="compositionally biased region" description="Polar residues" evidence="24">
    <location>
        <begin position="1191"/>
        <end position="1200"/>
    </location>
</feature>
<dbReference type="SUPFAM" id="SSF57903">
    <property type="entry name" value="FYVE/PHD zinc finger"/>
    <property type="match status" value="1"/>
</dbReference>
<keyword evidence="17 25" id="KW-1133">Transmembrane helix</keyword>
<sequence>MHCSYSLFLLWIIHFFLFTFLSSLSSSPSQNITLFGEAFFSDNNSITLTKQLPTCLSSSSSGVGRAFYVNQVRFLDPITNSTASFSCKFSFSILSSSSCPSSDGIAFLISSTTDFTTLSQGYIGLPSPPPLFTQDSSSSSSSSSSSFAVEFDTSVDNSLGDINDNHIGIDVNSVVSFATVDAISHGIDLKSGRVITAWIEYRDAIKMVRVWVSYSYSTRPSTPILASNVDLSDKFNEFMHVGFSASNGQGSSFHIVDHWQFKTFGYDSHSVSPMDMVEEGDCLLCYPGNSFTETQHNDSHSHGHRKKKNEEIALGLGGLAAFSVSAFAIVVVICVFLTKKKGVVGVRQIREGQSCRFQTNKVPTRLSLSEIRSATMGFNRDRLVGQGASAKVYKGSLPFGDVAVKRFERDDLKDSTLHNPFATEFATMVGCLRHKNLVQLKGWCCEGNELVLVYEFMPNGSLNEVLHGNVDNSLGDINDNHIGIDVNSVVSFATVDAISHGIDLKSGRVITAWIEYRDAIKMVRVWVSYSYSTRPSTPILASNVDLSDKFNEFMHVGFSASNGQGSSFHIVDHWQFKTFGYDSHSVSPMDMVEEGDCLLCYPGNSFTETQHNDSHSHGHRKKKNEEIALGLGGLAAFSVSAFAIVVVICVFLTKKKGVVGVRQIREGQSCRFQTNKVPTRLSLSEIRSATMGFNRDRLVGQGASAKVYKGSLPFGDVAVKRFERDDLKDSTLHNPFATEFATMVGCLRHKNLVQLKGWCCEGNELVLVYEFMPNGSLNEVLHGKYDDSSFALSWKQRVKIVLGVASALTYLHEECERQIIHRDVKTCNIMLDANFNSKLSDFGLAEETICLQCGDLGFPETLVFCNGCQACTLHRYCLDGPVIKIDDVTWFCEDCEPKQVVAVSPDQSTPLSSETSDSVSFTENEIQTRELKSCTKGVTKSNQQHQMPIKEKQAQRKVNSGPLSKTKDLLSDSVDPPQLEHTQCSNSCEEESMLKNECEPVQRDAANSNGASKSVQTTLETNFCAVVGQVVAQPIVHPIWRGPLNLCNETIGTVGLIAHVSTLACSKVYDESTRFPEVLHADLLPRYMVWPNHFKNAGPTDKSIALYFFPESERDENVFDKLVDDLIHLELAIKVVAENAELLIFPSTLLPNHIWGFQSKYYLWGVFRRKQTSQMTNGAVSREDGGVDKPQSYNHSLSNT</sequence>
<dbReference type="InterPro" id="IPR013083">
    <property type="entry name" value="Znf_RING/FYVE/PHD"/>
</dbReference>
<keyword evidence="15" id="KW-0862">Zinc</keyword>
<evidence type="ECO:0000313" key="29">
    <source>
        <dbReference type="Proteomes" id="UP000188354"/>
    </source>
</evidence>
<keyword evidence="13" id="KW-0863">Zinc-finger</keyword>
<dbReference type="InterPro" id="IPR011009">
    <property type="entry name" value="Kinase-like_dom_sf"/>
</dbReference>
<dbReference type="InterPro" id="IPR000719">
    <property type="entry name" value="Prot_kinase_dom"/>
</dbReference>
<dbReference type="Pfam" id="PF00069">
    <property type="entry name" value="Pkinase"/>
    <property type="match status" value="1"/>
</dbReference>
<feature type="binding site" evidence="23">
    <location>
        <position position="720"/>
    </location>
    <ligand>
        <name>ATP</name>
        <dbReference type="ChEBI" id="CHEBI:30616"/>
    </ligand>
</feature>
<dbReference type="EMBL" id="CM007364">
    <property type="protein sequence ID" value="OIW12546.1"/>
    <property type="molecule type" value="Genomic_DNA"/>
</dbReference>
<feature type="chain" id="PRO_5020026396" description="non-specific serine/threonine protein kinase" evidence="26">
    <location>
        <begin position="24"/>
        <end position="1200"/>
    </location>
</feature>
<dbReference type="GO" id="GO:0016020">
    <property type="term" value="C:membrane"/>
    <property type="evidence" value="ECO:0007669"/>
    <property type="project" value="UniProtKB-SubCell"/>
</dbReference>
<dbReference type="PROSITE" id="PS00107">
    <property type="entry name" value="PROTEIN_KINASE_ATP"/>
    <property type="match status" value="1"/>
</dbReference>
<dbReference type="GO" id="GO:0004674">
    <property type="term" value="F:protein serine/threonine kinase activity"/>
    <property type="evidence" value="ECO:0007669"/>
    <property type="project" value="UniProtKB-KW"/>
</dbReference>
<dbReference type="InterPro" id="IPR001220">
    <property type="entry name" value="Legume_lectin_dom"/>
</dbReference>
<feature type="compositionally biased region" description="Polar residues" evidence="24">
    <location>
        <begin position="905"/>
        <end position="925"/>
    </location>
</feature>
<dbReference type="InterPro" id="IPR001245">
    <property type="entry name" value="Ser-Thr/Tyr_kinase_cat_dom"/>
</dbReference>
<keyword evidence="9" id="KW-0479">Metal-binding</keyword>
<dbReference type="PROSITE" id="PS00108">
    <property type="entry name" value="PROTEIN_KINASE_ST"/>
    <property type="match status" value="1"/>
</dbReference>
<name>A0A4P1RJP4_LUPAN</name>
<dbReference type="AlphaFoldDB" id="A0A4P1RJP4"/>
<evidence type="ECO:0000256" key="25">
    <source>
        <dbReference type="SAM" id="Phobius"/>
    </source>
</evidence>
<comment type="catalytic activity">
    <reaction evidence="22">
        <text>L-seryl-[protein] + ATP = O-phospho-L-seryl-[protein] + ADP + H(+)</text>
        <dbReference type="Rhea" id="RHEA:17989"/>
        <dbReference type="Rhea" id="RHEA-COMP:9863"/>
        <dbReference type="Rhea" id="RHEA-COMP:11604"/>
        <dbReference type="ChEBI" id="CHEBI:15378"/>
        <dbReference type="ChEBI" id="CHEBI:29999"/>
        <dbReference type="ChEBI" id="CHEBI:30616"/>
        <dbReference type="ChEBI" id="CHEBI:83421"/>
        <dbReference type="ChEBI" id="CHEBI:456216"/>
        <dbReference type="EC" id="2.7.11.1"/>
    </reaction>
</comment>
<evidence type="ECO:0000256" key="19">
    <source>
        <dbReference type="ARBA" id="ARBA00023170"/>
    </source>
</evidence>
<evidence type="ECO:0000259" key="27">
    <source>
        <dbReference type="PROSITE" id="PS50011"/>
    </source>
</evidence>
<keyword evidence="18 25" id="KW-0472">Membrane</keyword>
<evidence type="ECO:0000256" key="5">
    <source>
        <dbReference type="ARBA" id="ARBA00012513"/>
    </source>
</evidence>
<dbReference type="CDD" id="cd06899">
    <property type="entry name" value="lectin_legume_LecRK_Arcelin_ConA"/>
    <property type="match status" value="1"/>
</dbReference>
<comment type="similarity">
    <text evidence="3">In the N-terminal section; belongs to the leguminous lectin family.</text>
</comment>
<dbReference type="FunFam" id="3.30.200.20:FF:000810">
    <property type="entry name" value="L-type lectin-domain containing receptor kinase S.6"/>
    <property type="match status" value="2"/>
</dbReference>
<dbReference type="SMART" id="SM00220">
    <property type="entry name" value="S_TKc"/>
    <property type="match status" value="1"/>
</dbReference>
<keyword evidence="11" id="KW-0430">Lectin</keyword>
<keyword evidence="12 23" id="KW-0547">Nucleotide-binding</keyword>
<keyword evidence="14" id="KW-0418">Kinase</keyword>
<evidence type="ECO:0000256" key="24">
    <source>
        <dbReference type="SAM" id="MobiDB-lite"/>
    </source>
</evidence>
<evidence type="ECO:0000256" key="26">
    <source>
        <dbReference type="SAM" id="SignalP"/>
    </source>
</evidence>
<protein>
    <recommendedName>
        <fullName evidence="5">non-specific serine/threonine protein kinase</fullName>
        <ecNumber evidence="5">2.7.11.1</ecNumber>
    </recommendedName>
</protein>
<evidence type="ECO:0000256" key="3">
    <source>
        <dbReference type="ARBA" id="ARBA00008536"/>
    </source>
</evidence>
<keyword evidence="29" id="KW-1185">Reference proteome</keyword>
<evidence type="ECO:0000256" key="22">
    <source>
        <dbReference type="ARBA" id="ARBA00048679"/>
    </source>
</evidence>
<comment type="subcellular location">
    <subcellularLocation>
        <location evidence="1">Membrane</location>
        <topology evidence="1">Single-pass type I membrane protein</topology>
    </subcellularLocation>
</comment>
<dbReference type="Gene3D" id="2.60.120.200">
    <property type="match status" value="2"/>
</dbReference>
<proteinExistence type="inferred from homology"/>
<dbReference type="GO" id="GO:0030246">
    <property type="term" value="F:carbohydrate binding"/>
    <property type="evidence" value="ECO:0007669"/>
    <property type="project" value="UniProtKB-KW"/>
</dbReference>
<evidence type="ECO:0000256" key="2">
    <source>
        <dbReference type="ARBA" id="ARBA00007606"/>
    </source>
</evidence>
<evidence type="ECO:0000256" key="12">
    <source>
        <dbReference type="ARBA" id="ARBA00022741"/>
    </source>
</evidence>
<dbReference type="Gene3D" id="3.30.40.10">
    <property type="entry name" value="Zinc/RING finger domain, C3HC4 (zinc finger)"/>
    <property type="match status" value="1"/>
</dbReference>
<keyword evidence="19" id="KW-0675">Receptor</keyword>
<dbReference type="GO" id="GO:0051707">
    <property type="term" value="P:response to other organism"/>
    <property type="evidence" value="ECO:0007669"/>
    <property type="project" value="UniProtKB-ARBA"/>
</dbReference>
<dbReference type="InterPro" id="IPR050528">
    <property type="entry name" value="L-type_Lectin-RKs"/>
</dbReference>
<evidence type="ECO:0000256" key="1">
    <source>
        <dbReference type="ARBA" id="ARBA00004479"/>
    </source>
</evidence>
<dbReference type="GO" id="GO:0005524">
    <property type="term" value="F:ATP binding"/>
    <property type="evidence" value="ECO:0007669"/>
    <property type="project" value="UniProtKB-UniRule"/>
</dbReference>
<dbReference type="EC" id="2.7.11.1" evidence="5"/>
<feature type="domain" description="Protein kinase" evidence="27">
    <location>
        <begin position="693"/>
        <end position="1019"/>
    </location>
</feature>
<dbReference type="FunFam" id="1.10.510.10:FF:001023">
    <property type="entry name" value="Os07g0541700 protein"/>
    <property type="match status" value="1"/>
</dbReference>
<feature type="transmembrane region" description="Helical" evidence="25">
    <location>
        <begin position="312"/>
        <end position="337"/>
    </location>
</feature>
<reference evidence="28 29" key="1">
    <citation type="journal article" date="2017" name="Plant Biotechnol. J.">
        <title>A comprehensive draft genome sequence for lupin (Lupinus angustifolius), an emerging health food: insights into plant-microbe interactions and legume evolution.</title>
        <authorList>
            <person name="Hane J.K."/>
            <person name="Ming Y."/>
            <person name="Kamphuis L.G."/>
            <person name="Nelson M.N."/>
            <person name="Garg G."/>
            <person name="Atkins C.A."/>
            <person name="Bayer P.E."/>
            <person name="Bravo A."/>
            <person name="Bringans S."/>
            <person name="Cannon S."/>
            <person name="Edwards D."/>
            <person name="Foley R."/>
            <person name="Gao L.L."/>
            <person name="Harrison M.J."/>
            <person name="Huang W."/>
            <person name="Hurgobin B."/>
            <person name="Li S."/>
            <person name="Liu C.W."/>
            <person name="McGrath A."/>
            <person name="Morahan G."/>
            <person name="Murray J."/>
            <person name="Weller J."/>
            <person name="Jian J."/>
            <person name="Singh K.B."/>
        </authorList>
    </citation>
    <scope>NUCLEOTIDE SEQUENCE [LARGE SCALE GENOMIC DNA]</scope>
    <source>
        <strain evidence="29">cv. Tanjil</strain>
        <tissue evidence="28">Whole plant</tissue>
    </source>
</reference>
<dbReference type="PANTHER" id="PTHR27007">
    <property type="match status" value="1"/>
</dbReference>
<evidence type="ECO:0000256" key="6">
    <source>
        <dbReference type="ARBA" id="ARBA00022527"/>
    </source>
</evidence>
<comment type="similarity">
    <text evidence="4">In the C-terminal section; belongs to the protein kinase superfamily. Ser/Thr protein kinase family.</text>
</comment>
<evidence type="ECO:0000256" key="20">
    <source>
        <dbReference type="ARBA" id="ARBA00023211"/>
    </source>
</evidence>
<evidence type="ECO:0000256" key="10">
    <source>
        <dbReference type="ARBA" id="ARBA00022729"/>
    </source>
</evidence>
<evidence type="ECO:0000256" key="8">
    <source>
        <dbReference type="ARBA" id="ARBA00022692"/>
    </source>
</evidence>
<dbReference type="Gramene" id="OIW12546">
    <property type="protein sequence ID" value="OIW12546"/>
    <property type="gene ID" value="TanjilG_04710"/>
</dbReference>
<dbReference type="Pfam" id="PF07714">
    <property type="entry name" value="PK_Tyr_Ser-Thr"/>
    <property type="match status" value="1"/>
</dbReference>
<dbReference type="InterPro" id="IPR013320">
    <property type="entry name" value="ConA-like_dom_sf"/>
</dbReference>
<feature type="transmembrane region" description="Helical" evidence="25">
    <location>
        <begin position="627"/>
        <end position="653"/>
    </location>
</feature>
<feature type="signal peptide" evidence="26">
    <location>
        <begin position="1"/>
        <end position="23"/>
    </location>
</feature>
<dbReference type="SUPFAM" id="SSF56112">
    <property type="entry name" value="Protein kinase-like (PK-like)"/>
    <property type="match status" value="2"/>
</dbReference>
<feature type="region of interest" description="Disordered" evidence="24">
    <location>
        <begin position="903"/>
        <end position="986"/>
    </location>
</feature>
<evidence type="ECO:0000256" key="21">
    <source>
        <dbReference type="ARBA" id="ARBA00047899"/>
    </source>
</evidence>
<keyword evidence="6" id="KW-0723">Serine/threonine-protein kinase</keyword>
<keyword evidence="10 26" id="KW-0732">Signal</keyword>
<evidence type="ECO:0000256" key="18">
    <source>
        <dbReference type="ARBA" id="ARBA00023136"/>
    </source>
</evidence>
<evidence type="ECO:0000256" key="16">
    <source>
        <dbReference type="ARBA" id="ARBA00022840"/>
    </source>
</evidence>
<dbReference type="Proteomes" id="UP000188354">
    <property type="component" value="Chromosome LG04"/>
</dbReference>
<comment type="catalytic activity">
    <reaction evidence="21">
        <text>L-threonyl-[protein] + ATP = O-phospho-L-threonyl-[protein] + ADP + H(+)</text>
        <dbReference type="Rhea" id="RHEA:46608"/>
        <dbReference type="Rhea" id="RHEA-COMP:11060"/>
        <dbReference type="Rhea" id="RHEA-COMP:11605"/>
        <dbReference type="ChEBI" id="CHEBI:15378"/>
        <dbReference type="ChEBI" id="CHEBI:30013"/>
        <dbReference type="ChEBI" id="CHEBI:30616"/>
        <dbReference type="ChEBI" id="CHEBI:61977"/>
        <dbReference type="ChEBI" id="CHEBI:456216"/>
        <dbReference type="EC" id="2.7.11.1"/>
    </reaction>
</comment>
<keyword evidence="7" id="KW-0808">Transferase</keyword>
<dbReference type="InterPro" id="IPR008271">
    <property type="entry name" value="Ser/Thr_kinase_AS"/>
</dbReference>
<accession>A0A4P1RJP4</accession>
<dbReference type="Pfam" id="PF00139">
    <property type="entry name" value="Lectin_legB"/>
    <property type="match status" value="2"/>
</dbReference>
<dbReference type="Gene3D" id="3.30.200.20">
    <property type="entry name" value="Phosphorylase Kinase, domain 1"/>
    <property type="match status" value="2"/>
</dbReference>
<evidence type="ECO:0000256" key="7">
    <source>
        <dbReference type="ARBA" id="ARBA00022679"/>
    </source>
</evidence>
<keyword evidence="20" id="KW-0464">Manganese</keyword>
<evidence type="ECO:0000256" key="13">
    <source>
        <dbReference type="ARBA" id="ARBA00022771"/>
    </source>
</evidence>
<dbReference type="InterPro" id="IPR011011">
    <property type="entry name" value="Znf_FYVE_PHD"/>
</dbReference>
<feature type="region of interest" description="Disordered" evidence="24">
    <location>
        <begin position="1177"/>
        <end position="1200"/>
    </location>
</feature>
<evidence type="ECO:0000256" key="15">
    <source>
        <dbReference type="ARBA" id="ARBA00022833"/>
    </source>
</evidence>
<gene>
    <name evidence="28" type="ORF">TanjilG_04710</name>
</gene>
<dbReference type="InterPro" id="IPR017441">
    <property type="entry name" value="Protein_kinase_ATP_BS"/>
</dbReference>